<dbReference type="Gene3D" id="3.90.640.90">
    <property type="entry name" value="Anti-proliferative protein, N-terminal domain"/>
    <property type="match status" value="1"/>
</dbReference>
<dbReference type="SMART" id="SM00099">
    <property type="entry name" value="btg1"/>
    <property type="match status" value="1"/>
</dbReference>
<proteinExistence type="inferred from homology"/>
<dbReference type="SUPFAM" id="SSF160696">
    <property type="entry name" value="BTG domain-like"/>
    <property type="match status" value="1"/>
</dbReference>
<protein>
    <recommendedName>
        <fullName evidence="2">Anti-proliferative protein domain-containing protein</fullName>
    </recommendedName>
</protein>
<accession>A0A7S0CZ59</accession>
<dbReference type="InterPro" id="IPR033332">
    <property type="entry name" value="BTG"/>
</dbReference>
<name>A0A7S0CZ59_9EUKA</name>
<dbReference type="InterPro" id="IPR002087">
    <property type="entry name" value="Anti_prolifrtn"/>
</dbReference>
<dbReference type="PANTHER" id="PTHR22978">
    <property type="entry name" value="B-CELL TRANSLOCATION GENE"/>
    <property type="match status" value="1"/>
</dbReference>
<organism evidence="3">
    <name type="scientific">Amorphochlora amoebiformis</name>
    <dbReference type="NCBI Taxonomy" id="1561963"/>
    <lineage>
        <taxon>Eukaryota</taxon>
        <taxon>Sar</taxon>
        <taxon>Rhizaria</taxon>
        <taxon>Cercozoa</taxon>
        <taxon>Chlorarachniophyceae</taxon>
        <taxon>Amorphochlora</taxon>
    </lineage>
</organism>
<dbReference type="InterPro" id="IPR036054">
    <property type="entry name" value="BTG-like_sf"/>
</dbReference>
<dbReference type="GO" id="GO:0005634">
    <property type="term" value="C:nucleus"/>
    <property type="evidence" value="ECO:0007669"/>
    <property type="project" value="TreeGrafter"/>
</dbReference>
<evidence type="ECO:0000256" key="1">
    <source>
        <dbReference type="ARBA" id="ARBA00007989"/>
    </source>
</evidence>
<sequence>MQEEIKVAASWWTKEIKKKYDSKKNGMEALEKFRASLVEGLTKRCTGHWHAANPTKGCAYRSLSYDSRIDPLLRKAAKDAGIKMSIEELLSGSRYIMFINPGVVKLRNVAFCSATPETIYEQKKDSPKEEESRVLKVKSTPLSRGNTISSFVQKGLSSMGNSQYDHINRYLKQQQILVPPTM</sequence>
<evidence type="ECO:0000259" key="2">
    <source>
        <dbReference type="SMART" id="SM00099"/>
    </source>
</evidence>
<gene>
    <name evidence="3" type="ORF">LAMO00422_LOCUS4010</name>
</gene>
<dbReference type="AlphaFoldDB" id="A0A7S0CZ59"/>
<dbReference type="GO" id="GO:0005737">
    <property type="term" value="C:cytoplasm"/>
    <property type="evidence" value="ECO:0007669"/>
    <property type="project" value="TreeGrafter"/>
</dbReference>
<dbReference type="EMBL" id="HBEM01005725">
    <property type="protein sequence ID" value="CAD8436463.1"/>
    <property type="molecule type" value="Transcribed_RNA"/>
</dbReference>
<reference evidence="3" key="1">
    <citation type="submission" date="2021-01" db="EMBL/GenBank/DDBJ databases">
        <authorList>
            <person name="Corre E."/>
            <person name="Pelletier E."/>
            <person name="Niang G."/>
            <person name="Scheremetjew M."/>
            <person name="Finn R."/>
            <person name="Kale V."/>
            <person name="Holt S."/>
            <person name="Cochrane G."/>
            <person name="Meng A."/>
            <person name="Brown T."/>
            <person name="Cohen L."/>
        </authorList>
    </citation>
    <scope>NUCLEOTIDE SEQUENCE</scope>
    <source>
        <strain evidence="3">CCMP2058</strain>
    </source>
</reference>
<dbReference type="Pfam" id="PF07742">
    <property type="entry name" value="BTG"/>
    <property type="match status" value="1"/>
</dbReference>
<comment type="similarity">
    <text evidence="1">Belongs to the BTG family.</text>
</comment>
<feature type="domain" description="Anti-proliferative protein" evidence="2">
    <location>
        <begin position="1"/>
        <end position="105"/>
    </location>
</feature>
<dbReference type="PANTHER" id="PTHR22978:SF22">
    <property type="entry name" value="BTG FAMILY PROTEIN"/>
    <property type="match status" value="1"/>
</dbReference>
<evidence type="ECO:0000313" key="3">
    <source>
        <dbReference type="EMBL" id="CAD8436463.1"/>
    </source>
</evidence>